<organismHost>
    <name type="scientific">Heterosigma akashiwo</name>
    <name type="common">Chromophytic alga</name>
    <name type="synonym">Heterosigma carterae</name>
    <dbReference type="NCBI Taxonomy" id="2829"/>
</organismHost>
<accession>A0A1C9C5H0</accession>
<proteinExistence type="predicted"/>
<evidence type="ECO:0000313" key="1">
    <source>
        <dbReference type="EMBL" id="AOM63526.1"/>
    </source>
</evidence>
<name>A0A1C9C5H0_HAV01</name>
<protein>
    <submittedName>
        <fullName evidence="1">Uncharacterized protein</fullName>
    </submittedName>
</protein>
<evidence type="ECO:0000313" key="2">
    <source>
        <dbReference type="Proteomes" id="UP000232488"/>
    </source>
</evidence>
<organism evidence="1 2">
    <name type="scientific">Heterosigma akashiwo virus 01</name>
    <name type="common">HaV01</name>
    <dbReference type="NCBI Taxonomy" id="97195"/>
    <lineage>
        <taxon>Viruses</taxon>
        <taxon>Varidnaviria</taxon>
        <taxon>Bamfordvirae</taxon>
        <taxon>Nucleocytoviricota</taxon>
        <taxon>Megaviricetes</taxon>
        <taxon>Algavirales</taxon>
        <taxon>Phycodnaviridae</taxon>
        <taxon>Raphidovirus</taxon>
        <taxon>Raphidovirus japonicum</taxon>
    </lineage>
</organism>
<sequence>MVIFSSLLNKLDKSSWVRSHDDEDIDCDVINMEHVGSNDNKNDDGFTLVVNKKKMEREKRIYRFQNPKKGKTIRKEDICRKIFEDIYGYPFVNCKPIFMQGLEFDGYCEQLGIAFEYDGIQHFKPSDQMNIFAHGKFYKIQNRDRRKRKLAYDFGIRLYHIPFTVKTESLKFYIHNMIKFNHY</sequence>
<dbReference type="KEGG" id="vg:37618576"/>
<dbReference type="OrthoDB" id="24132at10239"/>
<keyword evidence="2" id="KW-1185">Reference proteome</keyword>
<gene>
    <name evidence="1" type="primary">HaV53_ORF195</name>
</gene>
<dbReference type="Proteomes" id="UP000232488">
    <property type="component" value="Segment"/>
</dbReference>
<dbReference type="RefSeq" id="YP_009507592.1">
    <property type="nucleotide sequence ID" value="NC_038553.1"/>
</dbReference>
<dbReference type="EMBL" id="KX008963">
    <property type="protein sequence ID" value="AOM63526.1"/>
    <property type="molecule type" value="Genomic_DNA"/>
</dbReference>
<dbReference type="GeneID" id="37618576"/>
<reference evidence="1 2" key="1">
    <citation type="submission" date="2016-03" db="EMBL/GenBank/DDBJ databases">
        <title>Genome sequences of a Phycodnavirus, Heterosigma akashiwo virus strain 53.</title>
        <authorList>
            <person name="Ueki S."/>
            <person name="Ogura Y."/>
            <person name="Hayashi T."/>
        </authorList>
    </citation>
    <scope>NUCLEOTIDE SEQUENCE [LARGE SCALE GENOMIC DNA]</scope>
    <source>
        <strain evidence="1">HaV53</strain>
    </source>
</reference>
<dbReference type="Gene3D" id="3.40.960.10">
    <property type="entry name" value="VSR Endonuclease"/>
    <property type="match status" value="1"/>
</dbReference>